<reference evidence="3 4" key="1">
    <citation type="submission" date="2019-08" db="EMBL/GenBank/DDBJ databases">
        <title>Amphibian skin-associated Pigmentiphaga: genome sequence and occurrence across geography and hosts.</title>
        <authorList>
            <person name="Bletz M.C."/>
            <person name="Bunk B."/>
            <person name="Sproeer C."/>
            <person name="Biwer P."/>
            <person name="Reiter S."/>
            <person name="Rabemananjara F.C.E."/>
            <person name="Schulz S."/>
            <person name="Overmann J."/>
            <person name="Vences M."/>
        </authorList>
    </citation>
    <scope>NUCLEOTIDE SEQUENCE [LARGE SCALE GENOMIC DNA]</scope>
    <source>
        <strain evidence="3 4">Mada1488</strain>
    </source>
</reference>
<dbReference type="KEGG" id="pacr:FXN63_18560"/>
<proteinExistence type="predicted"/>
<protein>
    <submittedName>
        <fullName evidence="3">DUF4148 domain-containing protein</fullName>
    </submittedName>
</protein>
<dbReference type="OrthoDB" id="8636529at2"/>
<evidence type="ECO:0000256" key="2">
    <source>
        <dbReference type="SAM" id="SignalP"/>
    </source>
</evidence>
<keyword evidence="2" id="KW-0732">Signal</keyword>
<accession>A0A5C0B4W5</accession>
<dbReference type="AlphaFoldDB" id="A0A5C0B4W5"/>
<name>A0A5C0B4W5_9BURK</name>
<keyword evidence="4" id="KW-1185">Reference proteome</keyword>
<evidence type="ECO:0000313" key="4">
    <source>
        <dbReference type="Proteomes" id="UP000325161"/>
    </source>
</evidence>
<feature type="chain" id="PRO_5022998502" evidence="2">
    <location>
        <begin position="21"/>
        <end position="102"/>
    </location>
</feature>
<sequence length="102" mass="10372">MKAILSALILSAATIGAAQAGELGYPPAPQSGGALSHQQVQAELNQARANGVTGNGELIQLAQTPQAQSSQLTRAQVQRDIQVSRGVDLNGNGELDSPVSNG</sequence>
<dbReference type="EMBL" id="CP043046">
    <property type="protein sequence ID" value="QEI07617.1"/>
    <property type="molecule type" value="Genomic_DNA"/>
</dbReference>
<evidence type="ECO:0000313" key="3">
    <source>
        <dbReference type="EMBL" id="QEI07617.1"/>
    </source>
</evidence>
<feature type="region of interest" description="Disordered" evidence="1">
    <location>
        <begin position="21"/>
        <end position="40"/>
    </location>
</feature>
<gene>
    <name evidence="3" type="ORF">FXN63_18560</name>
</gene>
<evidence type="ECO:0000256" key="1">
    <source>
        <dbReference type="SAM" id="MobiDB-lite"/>
    </source>
</evidence>
<dbReference type="Proteomes" id="UP000325161">
    <property type="component" value="Chromosome"/>
</dbReference>
<dbReference type="InterPro" id="IPR025421">
    <property type="entry name" value="DUF4148"/>
</dbReference>
<feature type="region of interest" description="Disordered" evidence="1">
    <location>
        <begin position="83"/>
        <end position="102"/>
    </location>
</feature>
<dbReference type="Pfam" id="PF13663">
    <property type="entry name" value="DUF4148"/>
    <property type="match status" value="1"/>
</dbReference>
<feature type="signal peptide" evidence="2">
    <location>
        <begin position="1"/>
        <end position="20"/>
    </location>
</feature>
<organism evidence="3 4">
    <name type="scientific">Pigmentiphaga aceris</name>
    <dbReference type="NCBI Taxonomy" id="1940612"/>
    <lineage>
        <taxon>Bacteria</taxon>
        <taxon>Pseudomonadati</taxon>
        <taxon>Pseudomonadota</taxon>
        <taxon>Betaproteobacteria</taxon>
        <taxon>Burkholderiales</taxon>
        <taxon>Alcaligenaceae</taxon>
        <taxon>Pigmentiphaga</taxon>
    </lineage>
</organism>
<dbReference type="RefSeq" id="WP_148816664.1">
    <property type="nucleotide sequence ID" value="NZ_CP043046.1"/>
</dbReference>